<sequence length="41" mass="4463">MTHLSNGFFKPLPSSSCRIAVICLLLMAVNAAVQGYHRSKT</sequence>
<evidence type="ECO:0000313" key="1">
    <source>
        <dbReference type="Proteomes" id="UP000095283"/>
    </source>
</evidence>
<keyword evidence="1" id="KW-1185">Reference proteome</keyword>
<dbReference type="WBParaSite" id="Hba_05322">
    <property type="protein sequence ID" value="Hba_05322"/>
    <property type="gene ID" value="Hba_05322"/>
</dbReference>
<dbReference type="AlphaFoldDB" id="A0A1I7WJW1"/>
<name>A0A1I7WJW1_HETBA</name>
<proteinExistence type="predicted"/>
<reference evidence="2" key="1">
    <citation type="submission" date="2016-11" db="UniProtKB">
        <authorList>
            <consortium name="WormBaseParasite"/>
        </authorList>
    </citation>
    <scope>IDENTIFICATION</scope>
</reference>
<evidence type="ECO:0000313" key="2">
    <source>
        <dbReference type="WBParaSite" id="Hba_05322"/>
    </source>
</evidence>
<dbReference type="Proteomes" id="UP000095283">
    <property type="component" value="Unplaced"/>
</dbReference>
<protein>
    <submittedName>
        <fullName evidence="2">Secreted protein</fullName>
    </submittedName>
</protein>
<accession>A0A1I7WJW1</accession>
<organism evidence="1 2">
    <name type="scientific">Heterorhabditis bacteriophora</name>
    <name type="common">Entomopathogenic nematode worm</name>
    <dbReference type="NCBI Taxonomy" id="37862"/>
    <lineage>
        <taxon>Eukaryota</taxon>
        <taxon>Metazoa</taxon>
        <taxon>Ecdysozoa</taxon>
        <taxon>Nematoda</taxon>
        <taxon>Chromadorea</taxon>
        <taxon>Rhabditida</taxon>
        <taxon>Rhabditina</taxon>
        <taxon>Rhabditomorpha</taxon>
        <taxon>Strongyloidea</taxon>
        <taxon>Heterorhabditidae</taxon>
        <taxon>Heterorhabditis</taxon>
    </lineage>
</organism>